<feature type="chain" id="PRO_5012068962" evidence="1">
    <location>
        <begin position="20"/>
        <end position="85"/>
    </location>
</feature>
<accession>A0A1J9R1K2</accession>
<comment type="caution">
    <text evidence="2">The sequence shown here is derived from an EMBL/GenBank/DDBJ whole genome shotgun (WGS) entry which is preliminary data.</text>
</comment>
<evidence type="ECO:0000256" key="1">
    <source>
        <dbReference type="SAM" id="SignalP"/>
    </source>
</evidence>
<dbReference type="Proteomes" id="UP000183809">
    <property type="component" value="Unassembled WGS sequence"/>
</dbReference>
<keyword evidence="3" id="KW-1185">Reference proteome</keyword>
<organism evidence="2 3">
    <name type="scientific">Diplodia corticola</name>
    <dbReference type="NCBI Taxonomy" id="236234"/>
    <lineage>
        <taxon>Eukaryota</taxon>
        <taxon>Fungi</taxon>
        <taxon>Dikarya</taxon>
        <taxon>Ascomycota</taxon>
        <taxon>Pezizomycotina</taxon>
        <taxon>Dothideomycetes</taxon>
        <taxon>Dothideomycetes incertae sedis</taxon>
        <taxon>Botryosphaeriales</taxon>
        <taxon>Botryosphaeriaceae</taxon>
        <taxon>Diplodia</taxon>
    </lineage>
</organism>
<protein>
    <submittedName>
        <fullName evidence="2">Uncharacterized protein</fullName>
    </submittedName>
</protein>
<dbReference type="AlphaFoldDB" id="A0A1J9R1K2"/>
<name>A0A1J9R1K2_9PEZI</name>
<keyword evidence="1" id="KW-0732">Signal</keyword>
<reference evidence="2 3" key="1">
    <citation type="submission" date="2016-10" db="EMBL/GenBank/DDBJ databases">
        <title>Proteomics and genomics reveal pathogen-plant mechanisms compatible with a hemibiotrophic lifestyle of Diplodia corticola.</title>
        <authorList>
            <person name="Fernandes I."/>
            <person name="De Jonge R."/>
            <person name="Van De Peer Y."/>
            <person name="Devreese B."/>
            <person name="Alves A."/>
            <person name="Esteves A.C."/>
        </authorList>
    </citation>
    <scope>NUCLEOTIDE SEQUENCE [LARGE SCALE GENOMIC DNA]</scope>
    <source>
        <strain evidence="2 3">CBS 112549</strain>
    </source>
</reference>
<evidence type="ECO:0000313" key="2">
    <source>
        <dbReference type="EMBL" id="OJD34122.1"/>
    </source>
</evidence>
<evidence type="ECO:0000313" key="3">
    <source>
        <dbReference type="Proteomes" id="UP000183809"/>
    </source>
</evidence>
<dbReference type="EMBL" id="MNUE01000025">
    <property type="protein sequence ID" value="OJD34122.1"/>
    <property type="molecule type" value="Genomic_DNA"/>
</dbReference>
<feature type="signal peptide" evidence="1">
    <location>
        <begin position="1"/>
        <end position="19"/>
    </location>
</feature>
<sequence length="85" mass="9212">MRFGLTLCTLSLIFLGVAAQSQEQCLDDDAACGKCYANRCYLGYMKSKKCCPDTSCKKGGGEGAYCWARDAGAECYYCTLYAPGE</sequence>
<proteinExistence type="predicted"/>
<gene>
    <name evidence="2" type="ORF">BKCO1_2500063</name>
</gene>
<dbReference type="RefSeq" id="XP_020130382.1">
    <property type="nucleotide sequence ID" value="XM_020273314.1"/>
</dbReference>
<dbReference type="GeneID" id="31013574"/>